<sequence>MDAESLRVKYLFSDQATKDRMLIEAMIKVQTLEQRIEIMEARKGVPQELKAMEERAKRPKILS</sequence>
<dbReference type="Proteomes" id="UP000215509">
    <property type="component" value="Unassembled WGS sequence"/>
</dbReference>
<comment type="caution">
    <text evidence="1">The sequence shown here is derived from an EMBL/GenBank/DDBJ whole genome shotgun (WGS) entry which is preliminary data.</text>
</comment>
<dbReference type="AlphaFoldDB" id="A0A229UKS3"/>
<evidence type="ECO:0000313" key="2">
    <source>
        <dbReference type="Proteomes" id="UP000215509"/>
    </source>
</evidence>
<protein>
    <submittedName>
        <fullName evidence="1">Uncharacterized protein</fullName>
    </submittedName>
</protein>
<evidence type="ECO:0000313" key="1">
    <source>
        <dbReference type="EMBL" id="OXM83982.1"/>
    </source>
</evidence>
<name>A0A229UKS3_9BACL</name>
<keyword evidence="2" id="KW-1185">Reference proteome</keyword>
<dbReference type="RefSeq" id="WP_094017228.1">
    <property type="nucleotide sequence ID" value="NZ_NMQW01000036.1"/>
</dbReference>
<organism evidence="1 2">
    <name type="scientific">Paenibacillus rigui</name>
    <dbReference type="NCBI Taxonomy" id="554312"/>
    <lineage>
        <taxon>Bacteria</taxon>
        <taxon>Bacillati</taxon>
        <taxon>Bacillota</taxon>
        <taxon>Bacilli</taxon>
        <taxon>Bacillales</taxon>
        <taxon>Paenibacillaceae</taxon>
        <taxon>Paenibacillus</taxon>
    </lineage>
</organism>
<dbReference type="EMBL" id="NMQW01000036">
    <property type="protein sequence ID" value="OXM83982.1"/>
    <property type="molecule type" value="Genomic_DNA"/>
</dbReference>
<accession>A0A229UKS3</accession>
<proteinExistence type="predicted"/>
<gene>
    <name evidence="1" type="ORF">CF651_22995</name>
</gene>
<reference evidence="1 2" key="1">
    <citation type="submission" date="2017-07" db="EMBL/GenBank/DDBJ databases">
        <title>Genome sequencing and assembly of Paenibacillus rigui.</title>
        <authorList>
            <person name="Mayilraj S."/>
        </authorList>
    </citation>
    <scope>NUCLEOTIDE SEQUENCE [LARGE SCALE GENOMIC DNA]</scope>
    <source>
        <strain evidence="1 2">JCM 16352</strain>
    </source>
</reference>